<reference evidence="2 3" key="1">
    <citation type="submission" date="2020-07" db="EMBL/GenBank/DDBJ databases">
        <title>Endozoicomonas sp. nov., isolated from sediment.</title>
        <authorList>
            <person name="Gu T."/>
        </authorList>
    </citation>
    <scope>NUCLEOTIDE SEQUENCE [LARGE SCALE GENOMIC DNA]</scope>
    <source>
        <strain evidence="2 3">SM1973</strain>
    </source>
</reference>
<evidence type="ECO:0000313" key="3">
    <source>
        <dbReference type="Proteomes" id="UP000569732"/>
    </source>
</evidence>
<protein>
    <recommendedName>
        <fullName evidence="4">DUF3137 domain-containing protein</fullName>
    </recommendedName>
</protein>
<sequence length="316" mass="35925">MHAYREIATYFKQSFVPDIVRSECKRINAIRSESRLYQLLGLGYVNVLLVTGFLANDVGSGFMLLTLASLAYFILVLLLLLVYTASDRRIPESFAEYYHKLYKHVAFINDCKARNYMQHDGINKSLFHCGLLARQKAKPSCHLGFTGELEGVQYDICDLEIGLADQQLAIETTEWLQRGAVWGTLISLKVPHRFKGILLAVSQQIPGLEALRDEQLLPYTVDHGLGVGKEVSLYYSSETAVDAVKASPYYPAIKKLLKGDLPIAIGCYANRVVIFIADEFYLTLFEQENSYKNYDVFCKTYHHYDRNIDIAQLFCQ</sequence>
<gene>
    <name evidence="2" type="ORF">H0A36_09995</name>
</gene>
<dbReference type="Proteomes" id="UP000569732">
    <property type="component" value="Unassembled WGS sequence"/>
</dbReference>
<proteinExistence type="predicted"/>
<dbReference type="AlphaFoldDB" id="A0A853I488"/>
<dbReference type="RefSeq" id="WP_180568366.1">
    <property type="nucleotide sequence ID" value="NZ_JACCKB010000012.1"/>
</dbReference>
<dbReference type="EMBL" id="JACCKB010000012">
    <property type="protein sequence ID" value="NYZ66342.1"/>
    <property type="molecule type" value="Genomic_DNA"/>
</dbReference>
<feature type="transmembrane region" description="Helical" evidence="1">
    <location>
        <begin position="61"/>
        <end position="83"/>
    </location>
</feature>
<feature type="transmembrane region" description="Helical" evidence="1">
    <location>
        <begin position="36"/>
        <end position="55"/>
    </location>
</feature>
<accession>A0A853I488</accession>
<keyword evidence="1" id="KW-1133">Transmembrane helix</keyword>
<keyword evidence="1" id="KW-0472">Membrane</keyword>
<evidence type="ECO:0000313" key="2">
    <source>
        <dbReference type="EMBL" id="NYZ66342.1"/>
    </source>
</evidence>
<comment type="caution">
    <text evidence="2">The sequence shown here is derived from an EMBL/GenBank/DDBJ whole genome shotgun (WGS) entry which is preliminary data.</text>
</comment>
<evidence type="ECO:0008006" key="4">
    <source>
        <dbReference type="Google" id="ProtNLM"/>
    </source>
</evidence>
<keyword evidence="3" id="KW-1185">Reference proteome</keyword>
<organism evidence="2 3">
    <name type="scientific">Spartinivicinus marinus</name>
    <dbReference type="NCBI Taxonomy" id="2994442"/>
    <lineage>
        <taxon>Bacteria</taxon>
        <taxon>Pseudomonadati</taxon>
        <taxon>Pseudomonadota</taxon>
        <taxon>Gammaproteobacteria</taxon>
        <taxon>Oceanospirillales</taxon>
        <taxon>Zooshikellaceae</taxon>
        <taxon>Spartinivicinus</taxon>
    </lineage>
</organism>
<evidence type="ECO:0000256" key="1">
    <source>
        <dbReference type="SAM" id="Phobius"/>
    </source>
</evidence>
<name>A0A853I488_9GAMM</name>
<keyword evidence="1" id="KW-0812">Transmembrane</keyword>